<keyword evidence="3" id="KW-1185">Reference proteome</keyword>
<keyword evidence="1" id="KW-0175">Coiled coil</keyword>
<dbReference type="AlphaFoldDB" id="A0A8K1FES2"/>
<dbReference type="EMBL" id="SPLM01000109">
    <property type="protein sequence ID" value="TMW59746.1"/>
    <property type="molecule type" value="Genomic_DNA"/>
</dbReference>
<comment type="caution">
    <text evidence="2">The sequence shown here is derived from an EMBL/GenBank/DDBJ whole genome shotgun (WGS) entry which is preliminary data.</text>
</comment>
<reference evidence="2" key="1">
    <citation type="submission" date="2019-03" db="EMBL/GenBank/DDBJ databases">
        <title>Long read genome sequence of the mycoparasitic Pythium oligandrum ATCC 38472 isolated from sugarbeet rhizosphere.</title>
        <authorList>
            <person name="Gaulin E."/>
        </authorList>
    </citation>
    <scope>NUCLEOTIDE SEQUENCE</scope>
    <source>
        <strain evidence="2">ATCC 38472_TT</strain>
    </source>
</reference>
<evidence type="ECO:0000313" key="2">
    <source>
        <dbReference type="EMBL" id="TMW59746.1"/>
    </source>
</evidence>
<name>A0A8K1FES2_PYTOL</name>
<accession>A0A8K1FES2</accession>
<evidence type="ECO:0000313" key="3">
    <source>
        <dbReference type="Proteomes" id="UP000794436"/>
    </source>
</evidence>
<gene>
    <name evidence="2" type="ORF">Poli38472_004815</name>
</gene>
<sequence length="249" mass="27672">MTHALTVARIPALVREVDAIVETFEDGGSHGKPSDVVEICEGILARIDQIEEFRATLRPGPLHAIVEKQITRLGVVLECLHGSATTSQSTKSESKPLSPIGVDKRKRRQIVPTAGGLLIKRMNGGGLRIRPGTASKQVTVQLPKHPKPIYKWEKRRPAAFVSSDALKQPSPSYIEDETHEAAMELRPCSEPGHHIRICSTFPTPSKSTPFPFEFQILLTESEVKALKFQRRQLEAEHRHLKRQHAKPGS</sequence>
<feature type="coiled-coil region" evidence="1">
    <location>
        <begin position="216"/>
        <end position="243"/>
    </location>
</feature>
<organism evidence="2 3">
    <name type="scientific">Pythium oligandrum</name>
    <name type="common">Mycoparasitic fungus</name>
    <dbReference type="NCBI Taxonomy" id="41045"/>
    <lineage>
        <taxon>Eukaryota</taxon>
        <taxon>Sar</taxon>
        <taxon>Stramenopiles</taxon>
        <taxon>Oomycota</taxon>
        <taxon>Peronosporomycetes</taxon>
        <taxon>Pythiales</taxon>
        <taxon>Pythiaceae</taxon>
        <taxon>Pythium</taxon>
    </lineage>
</organism>
<proteinExistence type="predicted"/>
<dbReference type="OrthoDB" id="71468at2759"/>
<protein>
    <submittedName>
        <fullName evidence="2">Uncharacterized protein</fullName>
    </submittedName>
</protein>
<evidence type="ECO:0000256" key="1">
    <source>
        <dbReference type="SAM" id="Coils"/>
    </source>
</evidence>
<dbReference type="Proteomes" id="UP000794436">
    <property type="component" value="Unassembled WGS sequence"/>
</dbReference>